<sequence length="634" mass="69663">METQNFSFSFAGASPQPHLLRPKFLPNLMRVIDTCNNKSKKIKATTTSSAPLPPPPLLRVSSDSLQYAPGFLGAVPDRDGSGNAAAVEYCRTNIVASNFYQVAVVSPLQFAPKISQRLGVNMWLKREDLQPGHSFKLRGAYNMMSKLPREHLERGVICTLAGNHSHGVALSAQRLGCNAMIVTPVTTSELEWKRLERLGATIVLVGDSHDEAQAYAIRRGEEEGRTFIPPFDHPDVIMGHGTVGMEIVDQMQGSLHAIFVPVGGGGLVAGIAAYVKMASPEVKVIGVEPIDANAMALSLHHGKRVLLDQVGDFVKGVDFKVVGEEDFRLCRELIDGVVLVSEKAICASMKDMYEEQRTIVEPAGALALAGAEAYCKYYGLKDETVVAVTSGANMDSSTFRRVSLVANADGQGEAMLAIFLPEKPGSFKRFCGRFCDRILGINIREFTYKNKFVEGESMVLCSVGPHTVVSEVGELVDRLRDFRLRTLSFTVSNFHKDHLHGELVMDLDMFDFSHNAQVGNNVVDVEVGDDVPAKATPDIPVDVVDVEDDGRRLNPRKRKPPPVPKPKRPEAECWDHFDKAFLKRLYEAYANEGGEIRVEAPRAMPSITVNDDYNDPRLSLASPFNTYLEECASE</sequence>
<comment type="pathway">
    <text evidence="3 11">Amino-acid biosynthesis; L-isoleucine biosynthesis; 2-oxobutanoate from L-threonine: step 1/1.</text>
</comment>
<dbReference type="NCBIfam" id="TIGR01124">
    <property type="entry name" value="ilvA_2Cterm"/>
    <property type="match status" value="1"/>
</dbReference>
<comment type="similarity">
    <text evidence="4 11">Belongs to the serine/threonine dehydratase family.</text>
</comment>
<keyword evidence="15" id="KW-1185">Reference proteome</keyword>
<keyword evidence="6 11" id="KW-0412">Isoleucine biosynthesis</keyword>
<reference evidence="14" key="1">
    <citation type="submission" date="2020-08" db="EMBL/GenBank/DDBJ databases">
        <title>Plant Genome Project.</title>
        <authorList>
            <person name="Zhang R.-G."/>
        </authorList>
    </citation>
    <scope>NUCLEOTIDE SEQUENCE</scope>
    <source>
        <strain evidence="14">WSP0</strain>
        <tissue evidence="14">Leaf</tissue>
    </source>
</reference>
<dbReference type="CDD" id="cd01562">
    <property type="entry name" value="Thr-dehyd"/>
    <property type="match status" value="1"/>
</dbReference>
<dbReference type="InterPro" id="IPR045865">
    <property type="entry name" value="ACT-like_dom_sf"/>
</dbReference>
<dbReference type="Gene3D" id="3.40.50.1100">
    <property type="match status" value="2"/>
</dbReference>
<keyword evidence="5 11" id="KW-0028">Amino-acid biosynthesis</keyword>
<dbReference type="PROSITE" id="PS00165">
    <property type="entry name" value="DEHYDRATASE_SER_THR"/>
    <property type="match status" value="1"/>
</dbReference>
<evidence type="ECO:0000256" key="11">
    <source>
        <dbReference type="RuleBase" id="RU362012"/>
    </source>
</evidence>
<dbReference type="FunFam" id="3.40.50.1100:FF:000008">
    <property type="entry name" value="L-threonine dehydratase"/>
    <property type="match status" value="1"/>
</dbReference>
<dbReference type="GO" id="GO:0009097">
    <property type="term" value="P:isoleucine biosynthetic process"/>
    <property type="evidence" value="ECO:0007669"/>
    <property type="project" value="UniProtKB-UniRule"/>
</dbReference>
<dbReference type="InterPro" id="IPR001926">
    <property type="entry name" value="TrpB-like_PALP"/>
</dbReference>
<evidence type="ECO:0000259" key="13">
    <source>
        <dbReference type="Pfam" id="PF00291"/>
    </source>
</evidence>
<evidence type="ECO:0000256" key="4">
    <source>
        <dbReference type="ARBA" id="ARBA00010869"/>
    </source>
</evidence>
<feature type="region of interest" description="Disordered" evidence="12">
    <location>
        <begin position="548"/>
        <end position="570"/>
    </location>
</feature>
<keyword evidence="7" id="KW-0677">Repeat</keyword>
<dbReference type="AlphaFoldDB" id="A0AAV6ILR7"/>
<dbReference type="InterPro" id="IPR050147">
    <property type="entry name" value="Ser/Thr_Dehydratase"/>
</dbReference>
<dbReference type="InterPro" id="IPR000634">
    <property type="entry name" value="Ser/Thr_deHydtase_PyrdxlP-BS"/>
</dbReference>
<evidence type="ECO:0000256" key="12">
    <source>
        <dbReference type="SAM" id="MobiDB-lite"/>
    </source>
</evidence>
<proteinExistence type="inferred from homology"/>
<organism evidence="14 15">
    <name type="scientific">Rhododendron griersonianum</name>
    <dbReference type="NCBI Taxonomy" id="479676"/>
    <lineage>
        <taxon>Eukaryota</taxon>
        <taxon>Viridiplantae</taxon>
        <taxon>Streptophyta</taxon>
        <taxon>Embryophyta</taxon>
        <taxon>Tracheophyta</taxon>
        <taxon>Spermatophyta</taxon>
        <taxon>Magnoliopsida</taxon>
        <taxon>eudicotyledons</taxon>
        <taxon>Gunneridae</taxon>
        <taxon>Pentapetalae</taxon>
        <taxon>asterids</taxon>
        <taxon>Ericales</taxon>
        <taxon>Ericaceae</taxon>
        <taxon>Ericoideae</taxon>
        <taxon>Rhodoreae</taxon>
        <taxon>Rhododendron</taxon>
    </lineage>
</organism>
<comment type="caution">
    <text evidence="14">The sequence shown here is derived from an EMBL/GenBank/DDBJ whole genome shotgun (WGS) entry which is preliminary data.</text>
</comment>
<dbReference type="GO" id="GO:0004794">
    <property type="term" value="F:threonine deaminase activity"/>
    <property type="evidence" value="ECO:0007669"/>
    <property type="project" value="UniProtKB-UniRule"/>
</dbReference>
<evidence type="ECO:0000256" key="1">
    <source>
        <dbReference type="ARBA" id="ARBA00001274"/>
    </source>
</evidence>
<evidence type="ECO:0000256" key="10">
    <source>
        <dbReference type="ARBA" id="ARBA00023304"/>
    </source>
</evidence>
<evidence type="ECO:0000256" key="8">
    <source>
        <dbReference type="ARBA" id="ARBA00022898"/>
    </source>
</evidence>
<gene>
    <name evidence="14" type="ORF">RHGRI_028434</name>
</gene>
<evidence type="ECO:0000256" key="2">
    <source>
        <dbReference type="ARBA" id="ARBA00001933"/>
    </source>
</evidence>
<comment type="cofactor">
    <cofactor evidence="2 11">
        <name>pyridoxal 5'-phosphate</name>
        <dbReference type="ChEBI" id="CHEBI:597326"/>
    </cofactor>
</comment>
<feature type="domain" description="Tryptophan synthase beta chain-like PALP" evidence="13">
    <location>
        <begin position="106"/>
        <end position="391"/>
    </location>
</feature>
<dbReference type="EMBL" id="JACTNZ010000010">
    <property type="protein sequence ID" value="KAG5527524.1"/>
    <property type="molecule type" value="Genomic_DNA"/>
</dbReference>
<dbReference type="GO" id="GO:0030170">
    <property type="term" value="F:pyridoxal phosphate binding"/>
    <property type="evidence" value="ECO:0007669"/>
    <property type="project" value="InterPro"/>
</dbReference>
<comment type="catalytic activity">
    <reaction evidence="1 11">
        <text>L-threonine = 2-oxobutanoate + NH4(+)</text>
        <dbReference type="Rhea" id="RHEA:22108"/>
        <dbReference type="ChEBI" id="CHEBI:16763"/>
        <dbReference type="ChEBI" id="CHEBI:28938"/>
        <dbReference type="ChEBI" id="CHEBI:57926"/>
        <dbReference type="EC" id="4.3.1.19"/>
    </reaction>
</comment>
<evidence type="ECO:0000256" key="6">
    <source>
        <dbReference type="ARBA" id="ARBA00022624"/>
    </source>
</evidence>
<dbReference type="Pfam" id="PF00291">
    <property type="entry name" value="PALP"/>
    <property type="match status" value="1"/>
</dbReference>
<dbReference type="PANTHER" id="PTHR48078:SF11">
    <property type="entry name" value="THREONINE DEHYDRATASE, MITOCHONDRIAL"/>
    <property type="match status" value="1"/>
</dbReference>
<dbReference type="InterPro" id="IPR036052">
    <property type="entry name" value="TrpB-like_PALP_sf"/>
</dbReference>
<keyword evidence="9 11" id="KW-0456">Lyase</keyword>
<keyword evidence="10 11" id="KW-0100">Branched-chain amino acid biosynthesis</keyword>
<protein>
    <recommendedName>
        <fullName evidence="11">Threonine dehydratase</fullName>
        <ecNumber evidence="11">4.3.1.19</ecNumber>
    </recommendedName>
    <alternativeName>
        <fullName evidence="11">Threonine deaminase</fullName>
    </alternativeName>
</protein>
<accession>A0AAV6ILR7</accession>
<dbReference type="InterPro" id="IPR005787">
    <property type="entry name" value="Thr_deHydtase_biosynth"/>
</dbReference>
<evidence type="ECO:0000256" key="7">
    <source>
        <dbReference type="ARBA" id="ARBA00022737"/>
    </source>
</evidence>
<dbReference type="GO" id="GO:0006567">
    <property type="term" value="P:L-threonine catabolic process"/>
    <property type="evidence" value="ECO:0007669"/>
    <property type="project" value="TreeGrafter"/>
</dbReference>
<evidence type="ECO:0000256" key="5">
    <source>
        <dbReference type="ARBA" id="ARBA00022605"/>
    </source>
</evidence>
<dbReference type="PANTHER" id="PTHR48078">
    <property type="entry name" value="THREONINE DEHYDRATASE, MITOCHONDRIAL-RELATED"/>
    <property type="match status" value="1"/>
</dbReference>
<dbReference type="SUPFAM" id="SSF55021">
    <property type="entry name" value="ACT-like"/>
    <property type="match status" value="1"/>
</dbReference>
<dbReference type="Gene3D" id="3.40.1020.10">
    <property type="entry name" value="Biosynthetic Threonine Deaminase, Domain 3"/>
    <property type="match status" value="1"/>
</dbReference>
<dbReference type="Proteomes" id="UP000823749">
    <property type="component" value="Chromosome 10"/>
</dbReference>
<dbReference type="SUPFAM" id="SSF53686">
    <property type="entry name" value="Tryptophan synthase beta subunit-like PLP-dependent enzymes"/>
    <property type="match status" value="1"/>
</dbReference>
<dbReference type="GO" id="GO:0006565">
    <property type="term" value="P:L-serine catabolic process"/>
    <property type="evidence" value="ECO:0007669"/>
    <property type="project" value="TreeGrafter"/>
</dbReference>
<dbReference type="EC" id="4.3.1.19" evidence="11"/>
<dbReference type="GO" id="GO:0003941">
    <property type="term" value="F:L-serine ammonia-lyase activity"/>
    <property type="evidence" value="ECO:0007669"/>
    <property type="project" value="TreeGrafter"/>
</dbReference>
<name>A0AAV6ILR7_9ERIC</name>
<keyword evidence="8 11" id="KW-0663">Pyridoxal phosphate</keyword>
<evidence type="ECO:0000313" key="14">
    <source>
        <dbReference type="EMBL" id="KAG5527524.1"/>
    </source>
</evidence>
<evidence type="ECO:0000256" key="9">
    <source>
        <dbReference type="ARBA" id="ARBA00023239"/>
    </source>
</evidence>
<evidence type="ECO:0000313" key="15">
    <source>
        <dbReference type="Proteomes" id="UP000823749"/>
    </source>
</evidence>
<evidence type="ECO:0000256" key="3">
    <source>
        <dbReference type="ARBA" id="ARBA00004810"/>
    </source>
</evidence>
<dbReference type="InterPro" id="IPR038110">
    <property type="entry name" value="TD_ACT-like_sf"/>
</dbReference>